<dbReference type="Proteomes" id="UP000237632">
    <property type="component" value="Unassembled WGS sequence"/>
</dbReference>
<organism evidence="1 2">
    <name type="scientific">Burkholderia vietnamiensis</name>
    <dbReference type="NCBI Taxonomy" id="60552"/>
    <lineage>
        <taxon>Bacteria</taxon>
        <taxon>Pseudomonadati</taxon>
        <taxon>Pseudomonadota</taxon>
        <taxon>Betaproteobacteria</taxon>
        <taxon>Burkholderiales</taxon>
        <taxon>Burkholderiaceae</taxon>
        <taxon>Burkholderia</taxon>
        <taxon>Burkholderia cepacia complex</taxon>
    </lineage>
</organism>
<dbReference type="EMBL" id="PVHK01000065">
    <property type="protein sequence ID" value="PRH42493.1"/>
    <property type="molecule type" value="Genomic_DNA"/>
</dbReference>
<name>A0AA45BEI1_BURVI</name>
<evidence type="ECO:0000313" key="2">
    <source>
        <dbReference type="Proteomes" id="UP000237632"/>
    </source>
</evidence>
<dbReference type="AlphaFoldDB" id="A0AA45BEI1"/>
<proteinExistence type="predicted"/>
<accession>A0AA45BEI1</accession>
<sequence length="97" mass="10615">MLRDRQARVHGCALLSRCRDYAAIFSGRAFAFGKSGRAFSLAGNGEPHAGARRHPISNDARRTIRNDAFVFRVRDSVYSGDFTGAQAGIQNNKSQGQ</sequence>
<dbReference type="RefSeq" id="WP_081071316.1">
    <property type="nucleotide sequence ID" value="NZ_CADFFO010000009.1"/>
</dbReference>
<gene>
    <name evidence="1" type="ORF">C6T65_10030</name>
</gene>
<comment type="caution">
    <text evidence="1">The sequence shown here is derived from an EMBL/GenBank/DDBJ whole genome shotgun (WGS) entry which is preliminary data.</text>
</comment>
<reference evidence="1 2" key="1">
    <citation type="submission" date="2018-03" db="EMBL/GenBank/DDBJ databases">
        <authorList>
            <person name="Nguyen K."/>
            <person name="Fouts D."/>
            <person name="Sutton G."/>
        </authorList>
    </citation>
    <scope>NUCLEOTIDE SEQUENCE [LARGE SCALE GENOMIC DNA]</scope>
    <source>
        <strain evidence="1 2">AU3578</strain>
    </source>
</reference>
<protein>
    <submittedName>
        <fullName evidence="1">Uncharacterized protein</fullName>
    </submittedName>
</protein>
<evidence type="ECO:0000313" key="1">
    <source>
        <dbReference type="EMBL" id="PRH42493.1"/>
    </source>
</evidence>